<dbReference type="EMBL" id="BAAAKV010000019">
    <property type="protein sequence ID" value="GAA1167280.1"/>
    <property type="molecule type" value="Genomic_DNA"/>
</dbReference>
<organism evidence="1 2">
    <name type="scientific">Streptomyces hebeiensis</name>
    <dbReference type="NCBI Taxonomy" id="229486"/>
    <lineage>
        <taxon>Bacteria</taxon>
        <taxon>Bacillati</taxon>
        <taxon>Actinomycetota</taxon>
        <taxon>Actinomycetes</taxon>
        <taxon>Kitasatosporales</taxon>
        <taxon>Streptomycetaceae</taxon>
        <taxon>Streptomyces</taxon>
    </lineage>
</organism>
<evidence type="ECO:0000313" key="2">
    <source>
        <dbReference type="Proteomes" id="UP001501371"/>
    </source>
</evidence>
<protein>
    <submittedName>
        <fullName evidence="1">Uncharacterized protein</fullName>
    </submittedName>
</protein>
<dbReference type="Proteomes" id="UP001501371">
    <property type="component" value="Unassembled WGS sequence"/>
</dbReference>
<dbReference type="RefSeq" id="WP_344274644.1">
    <property type="nucleotide sequence ID" value="NZ_BAAAKV010000019.1"/>
</dbReference>
<gene>
    <name evidence="1" type="ORF">GCM10009654_25390</name>
</gene>
<evidence type="ECO:0000313" key="1">
    <source>
        <dbReference type="EMBL" id="GAA1167280.1"/>
    </source>
</evidence>
<name>A0ABN1UT51_9ACTN</name>
<proteinExistence type="predicted"/>
<reference evidence="1 2" key="1">
    <citation type="journal article" date="2019" name="Int. J. Syst. Evol. Microbiol.">
        <title>The Global Catalogue of Microorganisms (GCM) 10K type strain sequencing project: providing services to taxonomists for standard genome sequencing and annotation.</title>
        <authorList>
            <consortium name="The Broad Institute Genomics Platform"/>
            <consortium name="The Broad Institute Genome Sequencing Center for Infectious Disease"/>
            <person name="Wu L."/>
            <person name="Ma J."/>
        </authorList>
    </citation>
    <scope>NUCLEOTIDE SEQUENCE [LARGE SCALE GENOMIC DNA]</scope>
    <source>
        <strain evidence="1 2">JCM 12696</strain>
    </source>
</reference>
<accession>A0ABN1UT51</accession>
<keyword evidence="2" id="KW-1185">Reference proteome</keyword>
<comment type="caution">
    <text evidence="1">The sequence shown here is derived from an EMBL/GenBank/DDBJ whole genome shotgun (WGS) entry which is preliminary data.</text>
</comment>
<sequence>MAEWHHIRWDAWWTRLSPLCFDPAMETTGPAHTVLLDPFWVSRRADQFDQVCC</sequence>